<organism evidence="1 2">
    <name type="scientific">Bacillus changyiensis</name>
    <dbReference type="NCBI Taxonomy" id="3004103"/>
    <lineage>
        <taxon>Bacteria</taxon>
        <taxon>Bacillati</taxon>
        <taxon>Bacillota</taxon>
        <taxon>Bacilli</taxon>
        <taxon>Bacillales</taxon>
        <taxon>Bacillaceae</taxon>
        <taxon>Bacillus</taxon>
    </lineage>
</organism>
<dbReference type="Gene3D" id="3.40.630.110">
    <property type="entry name" value="GNAT acetyltransferase-like"/>
    <property type="match status" value="1"/>
</dbReference>
<dbReference type="SUPFAM" id="SSF55729">
    <property type="entry name" value="Acyl-CoA N-acyltransferases (Nat)"/>
    <property type="match status" value="1"/>
</dbReference>
<dbReference type="InterPro" id="IPR016181">
    <property type="entry name" value="Acyl_CoA_acyltransferase"/>
</dbReference>
<keyword evidence="2" id="KW-1185">Reference proteome</keyword>
<evidence type="ECO:0000313" key="1">
    <source>
        <dbReference type="EMBL" id="MDA7027882.1"/>
    </source>
</evidence>
<dbReference type="PANTHER" id="PTHR31143:SF2">
    <property type="entry name" value="FR47-LIKE DOMAIN-CONTAINING PROTEIN-RELATED"/>
    <property type="match status" value="1"/>
</dbReference>
<dbReference type="InterPro" id="IPR042573">
    <property type="entry name" value="GNAT_acetyltra_N"/>
</dbReference>
<dbReference type="Proteomes" id="UP001211894">
    <property type="component" value="Unassembled WGS sequence"/>
</dbReference>
<proteinExistence type="predicted"/>
<dbReference type="Gene3D" id="3.40.630.30">
    <property type="match status" value="1"/>
</dbReference>
<evidence type="ECO:0000313" key="2">
    <source>
        <dbReference type="Proteomes" id="UP001211894"/>
    </source>
</evidence>
<keyword evidence="1" id="KW-0808">Transferase</keyword>
<name>A0ABT4X707_9BACI</name>
<dbReference type="PANTHER" id="PTHR31143">
    <property type="match status" value="1"/>
</dbReference>
<dbReference type="GO" id="GO:0016746">
    <property type="term" value="F:acyltransferase activity"/>
    <property type="evidence" value="ECO:0007669"/>
    <property type="project" value="UniProtKB-KW"/>
</dbReference>
<comment type="caution">
    <text evidence="1">The sequence shown here is derived from an EMBL/GenBank/DDBJ whole genome shotgun (WGS) entry which is preliminary data.</text>
</comment>
<accession>A0ABT4X707</accession>
<dbReference type="EMBL" id="JAQKAB010000011">
    <property type="protein sequence ID" value="MDA7027882.1"/>
    <property type="molecule type" value="Genomic_DNA"/>
</dbReference>
<dbReference type="Pfam" id="PF12746">
    <property type="entry name" value="GNAT_acetyltran"/>
    <property type="match status" value="1"/>
</dbReference>
<dbReference type="RefSeq" id="WP_271341710.1">
    <property type="nucleotide sequence ID" value="NZ_JAQKAB010000011.1"/>
</dbReference>
<dbReference type="EC" id="2.3.1.-" evidence="1"/>
<gene>
    <name evidence="1" type="ORF">PJ311_15000</name>
</gene>
<protein>
    <submittedName>
        <fullName evidence="1">GNAT family N-acetyltransferase</fullName>
        <ecNumber evidence="1">2.3.1.-</ecNumber>
    </submittedName>
</protein>
<keyword evidence="1" id="KW-0012">Acyltransferase</keyword>
<sequence>MIHQLRQKSDFKLIRSLFHDKCHPILNGIIEGHHNGRIYVDHLSKPNCALVWAEQEIFYLLGDPQPDFVTELPTCIKEVIAPEAERINDHYFQVELWPESKWRQVVQNHLQMFLPKPYERVTFTFDPELYIKLSKKLIPSHVEVKRITLDMLSEQKFEKILESVVDFWESPDMFIKKGFGYVVIVEEKVRSSCLSVFATDSDVEIGIDTYNYFDRGKGYALLAARAFLDECLRQGRMPHWRTEDFRVSSIKLAEKVGFTNRQYYTAFVFLYNPLDHFVFSAYHQLRYGGNVTEANNYIKRAQVLGELDKRHHFLLSCGYSLAGRSDLSLKHLQLALDLGWNDISDIRYFVDLVHLRKTDKGRALLDEIENKNSFCNE</sequence>
<reference evidence="1 2" key="1">
    <citation type="submission" date="2023-01" db="EMBL/GenBank/DDBJ databases">
        <title>Bacillus changyiensis sp. nov., isolated from a coastal deposit.</title>
        <authorList>
            <person name="Xiao G."/>
            <person name="Lai Q."/>
            <person name="Hu Z."/>
            <person name="Shao Z."/>
        </authorList>
    </citation>
    <scope>NUCLEOTIDE SEQUENCE [LARGE SCALE GENOMIC DNA]</scope>
    <source>
        <strain evidence="1 2">CLL-7-23</strain>
    </source>
</reference>
<dbReference type="InterPro" id="IPR027365">
    <property type="entry name" value="GNAT_acetyltra_YdfB-like"/>
</dbReference>